<comment type="similarity">
    <text evidence="1">Belongs to the eukaryotic-type N-acetylglucosamine kinase family.</text>
</comment>
<dbReference type="EMBL" id="BFEA01000225">
    <property type="protein sequence ID" value="GBG75468.1"/>
    <property type="molecule type" value="Genomic_DNA"/>
</dbReference>
<evidence type="ECO:0000313" key="7">
    <source>
        <dbReference type="Proteomes" id="UP000265515"/>
    </source>
</evidence>
<evidence type="ECO:0000256" key="3">
    <source>
        <dbReference type="ARBA" id="ARBA00014974"/>
    </source>
</evidence>
<feature type="domain" description="ATPase BadF/BadG/BcrA/BcrD type" evidence="5">
    <location>
        <begin position="47"/>
        <end position="326"/>
    </location>
</feature>
<dbReference type="InterPro" id="IPR052519">
    <property type="entry name" value="Euk-type_GlcNAc_Kinase"/>
</dbReference>
<dbReference type="SUPFAM" id="SSF53067">
    <property type="entry name" value="Actin-like ATPase domain"/>
    <property type="match status" value="2"/>
</dbReference>
<protein>
    <recommendedName>
        <fullName evidence="3">N-acetyl-D-glucosamine kinase</fullName>
        <ecNumber evidence="2">2.7.1.59</ecNumber>
    </recommendedName>
    <alternativeName>
        <fullName evidence="4">GlcNAc kinase</fullName>
    </alternativeName>
</protein>
<evidence type="ECO:0000256" key="1">
    <source>
        <dbReference type="ARBA" id="ARBA00006198"/>
    </source>
</evidence>
<dbReference type="GO" id="GO:0045127">
    <property type="term" value="F:N-acetylglucosamine kinase activity"/>
    <property type="evidence" value="ECO:0007669"/>
    <property type="project" value="UniProtKB-EC"/>
</dbReference>
<dbReference type="OrthoDB" id="311172at2759"/>
<evidence type="ECO:0000259" key="5">
    <source>
        <dbReference type="Pfam" id="PF01869"/>
    </source>
</evidence>
<sequence>MEEQQIQGDTFMPSVILPASAEAAALWFDDVKLASKWSWKDGPNVVLGIDGGATKTSCVAVAIHPSASENVYASDCDTMDRWTLDARGFEDGTLSQNLLVLGRGTSGSANHNSVGVAVARRSLEEAMASALQQAQLPRAAVRGICMGIAGVEPSAENEIIKSWVRSIFPGCIPVWVYNDAIVALSSGTNGKLYGCVLIVGTGTIAFGVNQSGAMAHASGWGPALGDKGSGHSIGTDALTAVARSLDGRGPPTSLTAAIMGHLRVSTAQELITWAYEDSSWARIAALVPLVKASAESGDAEALRIIDEAAAELLLSVRVTAEKLNLARGGSGKDAFQAGAYDGEDGAELSTGDGERSPHTAAKGRTFPLVLVGGVLKEGIILERFLGRLQKEIPSAKAVKPIVDPAVGAAMLAMTNIQASGTMLIGPA</sequence>
<dbReference type="EC" id="2.7.1.59" evidence="2"/>
<evidence type="ECO:0000256" key="4">
    <source>
        <dbReference type="ARBA" id="ARBA00031123"/>
    </source>
</evidence>
<gene>
    <name evidence="6" type="ORF">CBR_g20100</name>
</gene>
<dbReference type="Proteomes" id="UP000265515">
    <property type="component" value="Unassembled WGS sequence"/>
</dbReference>
<dbReference type="OMA" id="IETRYDM"/>
<reference evidence="6 7" key="1">
    <citation type="journal article" date="2018" name="Cell">
        <title>The Chara Genome: Secondary Complexity and Implications for Plant Terrestrialization.</title>
        <authorList>
            <person name="Nishiyama T."/>
            <person name="Sakayama H."/>
            <person name="Vries J.D."/>
            <person name="Buschmann H."/>
            <person name="Saint-Marcoux D."/>
            <person name="Ullrich K.K."/>
            <person name="Haas F.B."/>
            <person name="Vanderstraeten L."/>
            <person name="Becker D."/>
            <person name="Lang D."/>
            <person name="Vosolsobe S."/>
            <person name="Rombauts S."/>
            <person name="Wilhelmsson P.K.I."/>
            <person name="Janitza P."/>
            <person name="Kern R."/>
            <person name="Heyl A."/>
            <person name="Rumpler F."/>
            <person name="Villalobos L.I.A.C."/>
            <person name="Clay J.M."/>
            <person name="Skokan R."/>
            <person name="Toyoda A."/>
            <person name="Suzuki Y."/>
            <person name="Kagoshima H."/>
            <person name="Schijlen E."/>
            <person name="Tajeshwar N."/>
            <person name="Catarino B."/>
            <person name="Hetherington A.J."/>
            <person name="Saltykova A."/>
            <person name="Bonnot C."/>
            <person name="Breuninger H."/>
            <person name="Symeonidi A."/>
            <person name="Radhakrishnan G.V."/>
            <person name="Van Nieuwerburgh F."/>
            <person name="Deforce D."/>
            <person name="Chang C."/>
            <person name="Karol K.G."/>
            <person name="Hedrich R."/>
            <person name="Ulvskov P."/>
            <person name="Glockner G."/>
            <person name="Delwiche C.F."/>
            <person name="Petrasek J."/>
            <person name="Van de Peer Y."/>
            <person name="Friml J."/>
            <person name="Beilby M."/>
            <person name="Dolan L."/>
            <person name="Kohara Y."/>
            <person name="Sugano S."/>
            <person name="Fujiyama A."/>
            <person name="Delaux P.-M."/>
            <person name="Quint M."/>
            <person name="TheiBen G."/>
            <person name="Hagemann M."/>
            <person name="Harholt J."/>
            <person name="Dunand C."/>
            <person name="Zachgo S."/>
            <person name="Langdale J."/>
            <person name="Maumus F."/>
            <person name="Straeten D.V.D."/>
            <person name="Gould S.B."/>
            <person name="Rensing S.A."/>
        </authorList>
    </citation>
    <scope>NUCLEOTIDE SEQUENCE [LARGE SCALE GENOMIC DNA]</scope>
    <source>
        <strain evidence="6 7">S276</strain>
    </source>
</reference>
<dbReference type="CDD" id="cd24081">
    <property type="entry name" value="ASKHA_NBD_DdNAGK-like"/>
    <property type="match status" value="1"/>
</dbReference>
<dbReference type="AlphaFoldDB" id="A0A388KZM7"/>
<dbReference type="PANTHER" id="PTHR43190">
    <property type="entry name" value="N-ACETYL-D-GLUCOSAMINE KINASE"/>
    <property type="match status" value="1"/>
</dbReference>
<dbReference type="InterPro" id="IPR002731">
    <property type="entry name" value="ATPase_BadF"/>
</dbReference>
<dbReference type="Gene3D" id="3.30.420.40">
    <property type="match status" value="1"/>
</dbReference>
<dbReference type="Pfam" id="PF01869">
    <property type="entry name" value="BcrAD_BadFG"/>
    <property type="match status" value="1"/>
</dbReference>
<evidence type="ECO:0000313" key="6">
    <source>
        <dbReference type="EMBL" id="GBG75468.1"/>
    </source>
</evidence>
<dbReference type="InterPro" id="IPR043129">
    <property type="entry name" value="ATPase_NBD"/>
</dbReference>
<name>A0A388KZM7_CHABU</name>
<dbReference type="Gramene" id="GBG75468">
    <property type="protein sequence ID" value="GBG75468"/>
    <property type="gene ID" value="CBR_g20100"/>
</dbReference>
<evidence type="ECO:0000256" key="2">
    <source>
        <dbReference type="ARBA" id="ARBA00012122"/>
    </source>
</evidence>
<proteinExistence type="inferred from homology"/>
<organism evidence="6 7">
    <name type="scientific">Chara braunii</name>
    <name type="common">Braun's stonewort</name>
    <dbReference type="NCBI Taxonomy" id="69332"/>
    <lineage>
        <taxon>Eukaryota</taxon>
        <taxon>Viridiplantae</taxon>
        <taxon>Streptophyta</taxon>
        <taxon>Charophyceae</taxon>
        <taxon>Charales</taxon>
        <taxon>Characeae</taxon>
        <taxon>Chara</taxon>
    </lineage>
</organism>
<dbReference type="STRING" id="69332.A0A388KZM7"/>
<dbReference type="PANTHER" id="PTHR43190:SF3">
    <property type="entry name" value="N-ACETYL-D-GLUCOSAMINE KINASE"/>
    <property type="match status" value="1"/>
</dbReference>
<accession>A0A388KZM7</accession>
<keyword evidence="7" id="KW-1185">Reference proteome</keyword>
<comment type="caution">
    <text evidence="6">The sequence shown here is derived from an EMBL/GenBank/DDBJ whole genome shotgun (WGS) entry which is preliminary data.</text>
</comment>